<dbReference type="Proteomes" id="UP000231987">
    <property type="component" value="Unassembled WGS sequence"/>
</dbReference>
<keyword evidence="1" id="KW-0732">Signal</keyword>
<dbReference type="InterPro" id="IPR041238">
    <property type="entry name" value="Rap1a"/>
</dbReference>
<reference evidence="3 4" key="1">
    <citation type="submission" date="2017-06" db="EMBL/GenBank/DDBJ databases">
        <title>Ensifer strains isolated from leguminous trees and herbs display diverse denitrification phenotypes with some acting as strong N2O sinks.</title>
        <authorList>
            <person name="Woliy K."/>
            <person name="Mania D."/>
            <person name="Bakken L.R."/>
            <person name="Frostegard A."/>
        </authorList>
    </citation>
    <scope>NUCLEOTIDE SEQUENCE [LARGE SCALE GENOMIC DNA]</scope>
    <source>
        <strain evidence="3 4">AC50a</strain>
    </source>
</reference>
<evidence type="ECO:0000313" key="4">
    <source>
        <dbReference type="Proteomes" id="UP000231987"/>
    </source>
</evidence>
<dbReference type="EMBL" id="NJGD01000002">
    <property type="protein sequence ID" value="PJR16600.1"/>
    <property type="molecule type" value="Genomic_DNA"/>
</dbReference>
<feature type="chain" id="PRO_5014410133" description="Rap1a immunity protein domain-containing protein" evidence="1">
    <location>
        <begin position="20"/>
        <end position="102"/>
    </location>
</feature>
<sequence length="102" mass="11155">MKVANLAMVLMTAASDSQASNGNEINRWCENDPAIAVAYVDGIMDAYATVGPPIDYCPARDVTYGQVRDVVCKWVNDNPEERHRSGALLVPLALSKVWPCED</sequence>
<organism evidence="3 4">
    <name type="scientific">Rhizobium meliloti</name>
    <name type="common">Ensifer meliloti</name>
    <name type="synonym">Sinorhizobium meliloti</name>
    <dbReference type="NCBI Taxonomy" id="382"/>
    <lineage>
        <taxon>Bacteria</taxon>
        <taxon>Pseudomonadati</taxon>
        <taxon>Pseudomonadota</taxon>
        <taxon>Alphaproteobacteria</taxon>
        <taxon>Hyphomicrobiales</taxon>
        <taxon>Rhizobiaceae</taxon>
        <taxon>Sinorhizobium/Ensifer group</taxon>
        <taxon>Sinorhizobium</taxon>
    </lineage>
</organism>
<comment type="caution">
    <text evidence="3">The sequence shown here is derived from an EMBL/GenBank/DDBJ whole genome shotgun (WGS) entry which is preliminary data.</text>
</comment>
<dbReference type="Pfam" id="PF18602">
    <property type="entry name" value="Rap1a"/>
    <property type="match status" value="1"/>
</dbReference>
<evidence type="ECO:0000313" key="3">
    <source>
        <dbReference type="EMBL" id="PJR16600.1"/>
    </source>
</evidence>
<feature type="signal peptide" evidence="1">
    <location>
        <begin position="1"/>
        <end position="19"/>
    </location>
</feature>
<gene>
    <name evidence="3" type="ORF">CEJ86_07525</name>
</gene>
<accession>A0A2J0Z7V2</accession>
<proteinExistence type="predicted"/>
<dbReference type="Gene3D" id="1.10.890.40">
    <property type="match status" value="1"/>
</dbReference>
<feature type="domain" description="Rap1a immunity protein" evidence="2">
    <location>
        <begin position="22"/>
        <end position="100"/>
    </location>
</feature>
<dbReference type="AlphaFoldDB" id="A0A2J0Z7V2"/>
<name>A0A2J0Z7V2_RHIML</name>
<evidence type="ECO:0000259" key="2">
    <source>
        <dbReference type="Pfam" id="PF18602"/>
    </source>
</evidence>
<evidence type="ECO:0000256" key="1">
    <source>
        <dbReference type="SAM" id="SignalP"/>
    </source>
</evidence>
<protein>
    <recommendedName>
        <fullName evidence="2">Rap1a immunity protein domain-containing protein</fullName>
    </recommendedName>
</protein>
<dbReference type="RefSeq" id="WP_100670713.1">
    <property type="nucleotide sequence ID" value="NZ_NJGD01000002.1"/>
</dbReference>